<dbReference type="GO" id="GO:0005886">
    <property type="term" value="C:plasma membrane"/>
    <property type="evidence" value="ECO:0007669"/>
    <property type="project" value="TreeGrafter"/>
</dbReference>
<dbReference type="EMBL" id="UOFS01000013">
    <property type="protein sequence ID" value="VAW93002.1"/>
    <property type="molecule type" value="Genomic_DNA"/>
</dbReference>
<reference evidence="1" key="1">
    <citation type="submission" date="2018-06" db="EMBL/GenBank/DDBJ databases">
        <authorList>
            <person name="Zhirakovskaya E."/>
        </authorList>
    </citation>
    <scope>NUCLEOTIDE SEQUENCE</scope>
</reference>
<name>A0A3B0ZZU8_9ZZZZ</name>
<dbReference type="SUPFAM" id="SSF160544">
    <property type="entry name" value="EscU C-terminal domain-like"/>
    <property type="match status" value="1"/>
</dbReference>
<protein>
    <recommendedName>
        <fullName evidence="2">Flagellar biosynthesis protein FlhB</fullName>
    </recommendedName>
</protein>
<dbReference type="GO" id="GO:0009306">
    <property type="term" value="P:protein secretion"/>
    <property type="evidence" value="ECO:0007669"/>
    <property type="project" value="InterPro"/>
</dbReference>
<dbReference type="InterPro" id="IPR006135">
    <property type="entry name" value="T3SS_substrate_exporter"/>
</dbReference>
<dbReference type="InterPro" id="IPR029025">
    <property type="entry name" value="T3SS_substrate_exporter_C"/>
</dbReference>
<dbReference type="AlphaFoldDB" id="A0A3B0ZZU8"/>
<accession>A0A3B0ZZU8</accession>
<proteinExistence type="predicted"/>
<dbReference type="PANTHER" id="PTHR30531:SF12">
    <property type="entry name" value="FLAGELLAR BIOSYNTHETIC PROTEIN FLHB"/>
    <property type="match status" value="1"/>
</dbReference>
<evidence type="ECO:0000313" key="1">
    <source>
        <dbReference type="EMBL" id="VAW93002.1"/>
    </source>
</evidence>
<dbReference type="Pfam" id="PF01312">
    <property type="entry name" value="Bac_export_2"/>
    <property type="match status" value="1"/>
</dbReference>
<gene>
    <name evidence="1" type="ORF">MNBD_GAMMA22-573</name>
</gene>
<dbReference type="PANTHER" id="PTHR30531">
    <property type="entry name" value="FLAGELLAR BIOSYNTHETIC PROTEIN FLHB"/>
    <property type="match status" value="1"/>
</dbReference>
<dbReference type="Gene3D" id="3.40.1690.10">
    <property type="entry name" value="secretion proteins EscU"/>
    <property type="match status" value="1"/>
</dbReference>
<organism evidence="1">
    <name type="scientific">hydrothermal vent metagenome</name>
    <dbReference type="NCBI Taxonomy" id="652676"/>
    <lineage>
        <taxon>unclassified sequences</taxon>
        <taxon>metagenomes</taxon>
        <taxon>ecological metagenomes</taxon>
    </lineage>
</organism>
<evidence type="ECO:0008006" key="2">
    <source>
        <dbReference type="Google" id="ProtNLM"/>
    </source>
</evidence>
<sequence>MNNSKPPKIAVALHYNQVDTPTISAKGSGEIAEMILKIAQENNIPLHEDKDLISLLSKLELGDEIPEILYRAIAEIISFAYMLTGKVPDNFNNN</sequence>